<feature type="chain" id="PRO_5037244317" evidence="1">
    <location>
        <begin position="20"/>
        <end position="245"/>
    </location>
</feature>
<feature type="signal peptide" evidence="1">
    <location>
        <begin position="1"/>
        <end position="19"/>
    </location>
</feature>
<protein>
    <submittedName>
        <fullName evidence="2">Outer membrane beta-barrel protein</fullName>
    </submittedName>
</protein>
<organism evidence="2 3">
    <name type="scientific">candidate division TA06 bacterium</name>
    <dbReference type="NCBI Taxonomy" id="2250710"/>
    <lineage>
        <taxon>Bacteria</taxon>
        <taxon>Bacteria division TA06</taxon>
    </lineage>
</organism>
<evidence type="ECO:0000313" key="2">
    <source>
        <dbReference type="EMBL" id="MBI4727029.1"/>
    </source>
</evidence>
<dbReference type="EMBL" id="JACQXR010000097">
    <property type="protein sequence ID" value="MBI4727029.1"/>
    <property type="molecule type" value="Genomic_DNA"/>
</dbReference>
<accession>A0A933ICW4</accession>
<reference evidence="2" key="1">
    <citation type="submission" date="2020-07" db="EMBL/GenBank/DDBJ databases">
        <title>Huge and variable diversity of episymbiotic CPR bacteria and DPANN archaea in groundwater ecosystems.</title>
        <authorList>
            <person name="He C.Y."/>
            <person name="Keren R."/>
            <person name="Whittaker M."/>
            <person name="Farag I.F."/>
            <person name="Doudna J."/>
            <person name="Cate J.H.D."/>
            <person name="Banfield J.F."/>
        </authorList>
    </citation>
    <scope>NUCLEOTIDE SEQUENCE</scope>
    <source>
        <strain evidence="2">NC_groundwater_1520_Pr4_B-0.1um_53_5</strain>
    </source>
</reference>
<gene>
    <name evidence="2" type="ORF">HY768_07375</name>
</gene>
<comment type="caution">
    <text evidence="2">The sequence shown here is derived from an EMBL/GenBank/DDBJ whole genome shotgun (WGS) entry which is preliminary data.</text>
</comment>
<evidence type="ECO:0000256" key="1">
    <source>
        <dbReference type="SAM" id="SignalP"/>
    </source>
</evidence>
<dbReference type="Proteomes" id="UP000736328">
    <property type="component" value="Unassembled WGS sequence"/>
</dbReference>
<dbReference type="SUPFAM" id="SSF56925">
    <property type="entry name" value="OMPA-like"/>
    <property type="match status" value="1"/>
</dbReference>
<dbReference type="AlphaFoldDB" id="A0A933ICW4"/>
<evidence type="ECO:0000313" key="3">
    <source>
        <dbReference type="Proteomes" id="UP000736328"/>
    </source>
</evidence>
<sequence length="245" mass="25709">MKKTLLILAVLAIAASAYAIDASKGTEQGDKALLFNAAFVNAGLYNGGFGLKYYLSPGLALRPVVTFGLTSETTKQDPDSSGLANNRKHTTYDDAKASTNSFGLELAIEKTLVSNGAVNINAGIGGGFGISSYSSDSGYRNTYTNNGVAIDYTEIYTTKTERSTTSFGGGILLGAEWFITEAISLGAEYQLSVSMSSEGKDESISTYSETTGGVVTSVTTTTNNPLTSTMDFGFQTIGLTLGIRF</sequence>
<dbReference type="InterPro" id="IPR011250">
    <property type="entry name" value="OMP/PagP_B-barrel"/>
</dbReference>
<name>A0A933ICW4_UNCT6</name>
<dbReference type="Gene3D" id="2.40.160.60">
    <property type="entry name" value="Outer membrane protein transport protein (OMPP1/FadL/TodX)"/>
    <property type="match status" value="1"/>
</dbReference>
<keyword evidence="1" id="KW-0732">Signal</keyword>
<proteinExistence type="predicted"/>